<comment type="caution">
    <text evidence="1">The sequence shown here is derived from an EMBL/GenBank/DDBJ whole genome shotgun (WGS) entry which is preliminary data.</text>
</comment>
<evidence type="ECO:0000313" key="1">
    <source>
        <dbReference type="EMBL" id="GKV07139.1"/>
    </source>
</evidence>
<name>A0AAV5J557_9ROSI</name>
<proteinExistence type="predicted"/>
<protein>
    <submittedName>
        <fullName evidence="1">Uncharacterized protein</fullName>
    </submittedName>
</protein>
<gene>
    <name evidence="1" type="ORF">SLEP1_g18941</name>
</gene>
<reference evidence="1 2" key="1">
    <citation type="journal article" date="2021" name="Commun. Biol.">
        <title>The genome of Shorea leprosula (Dipterocarpaceae) highlights the ecological relevance of drought in aseasonal tropical rainforests.</title>
        <authorList>
            <person name="Ng K.K.S."/>
            <person name="Kobayashi M.J."/>
            <person name="Fawcett J.A."/>
            <person name="Hatakeyama M."/>
            <person name="Paape T."/>
            <person name="Ng C.H."/>
            <person name="Ang C.C."/>
            <person name="Tnah L.H."/>
            <person name="Lee C.T."/>
            <person name="Nishiyama T."/>
            <person name="Sese J."/>
            <person name="O'Brien M.J."/>
            <person name="Copetti D."/>
            <person name="Mohd Noor M.I."/>
            <person name="Ong R.C."/>
            <person name="Putra M."/>
            <person name="Sireger I.Z."/>
            <person name="Indrioko S."/>
            <person name="Kosugi Y."/>
            <person name="Izuno A."/>
            <person name="Isagi Y."/>
            <person name="Lee S.L."/>
            <person name="Shimizu K.K."/>
        </authorList>
    </citation>
    <scope>NUCLEOTIDE SEQUENCE [LARGE SCALE GENOMIC DNA]</scope>
    <source>
        <strain evidence="1">214</strain>
    </source>
</reference>
<keyword evidence="2" id="KW-1185">Reference proteome</keyword>
<dbReference type="AlphaFoldDB" id="A0AAV5J557"/>
<accession>A0AAV5J557</accession>
<organism evidence="1 2">
    <name type="scientific">Rubroshorea leprosula</name>
    <dbReference type="NCBI Taxonomy" id="152421"/>
    <lineage>
        <taxon>Eukaryota</taxon>
        <taxon>Viridiplantae</taxon>
        <taxon>Streptophyta</taxon>
        <taxon>Embryophyta</taxon>
        <taxon>Tracheophyta</taxon>
        <taxon>Spermatophyta</taxon>
        <taxon>Magnoliopsida</taxon>
        <taxon>eudicotyledons</taxon>
        <taxon>Gunneridae</taxon>
        <taxon>Pentapetalae</taxon>
        <taxon>rosids</taxon>
        <taxon>malvids</taxon>
        <taxon>Malvales</taxon>
        <taxon>Dipterocarpaceae</taxon>
        <taxon>Rubroshorea</taxon>
    </lineage>
</organism>
<evidence type="ECO:0000313" key="2">
    <source>
        <dbReference type="Proteomes" id="UP001054252"/>
    </source>
</evidence>
<sequence>MNFMAMAYPKSPEIAPHTAETRGQQGMKTQSNADLEILVLIGVLERENGENSPSFAGFPAGNGWR</sequence>
<dbReference type="Proteomes" id="UP001054252">
    <property type="component" value="Unassembled WGS sequence"/>
</dbReference>
<dbReference type="EMBL" id="BPVZ01000026">
    <property type="protein sequence ID" value="GKV07139.1"/>
    <property type="molecule type" value="Genomic_DNA"/>
</dbReference>